<name>A0ABS5IWQ5_9BACT</name>
<evidence type="ECO:0000256" key="1">
    <source>
        <dbReference type="SAM" id="Phobius"/>
    </source>
</evidence>
<evidence type="ECO:0000313" key="3">
    <source>
        <dbReference type="Proteomes" id="UP000676386"/>
    </source>
</evidence>
<feature type="transmembrane region" description="Helical" evidence="1">
    <location>
        <begin position="117"/>
        <end position="136"/>
    </location>
</feature>
<evidence type="ECO:0000313" key="2">
    <source>
        <dbReference type="EMBL" id="MBS0027361.1"/>
    </source>
</evidence>
<sequence>MSTELACPWCGSPHIIRTIPEKDPFNVMLVCQQCQRVISGNDHPSTQKSRSATRAIEEKTIQLAMGAGKLPAVRYYLTEMNKQPGANLGLLEAKEAVESLIAARGLSSAVKKPNKNGCVIVLIILVLIIASIVYFYTHR</sequence>
<dbReference type="Proteomes" id="UP000676386">
    <property type="component" value="Unassembled WGS sequence"/>
</dbReference>
<evidence type="ECO:0008006" key="4">
    <source>
        <dbReference type="Google" id="ProtNLM"/>
    </source>
</evidence>
<dbReference type="EMBL" id="JAGTXB010000003">
    <property type="protein sequence ID" value="MBS0027361.1"/>
    <property type="molecule type" value="Genomic_DNA"/>
</dbReference>
<organism evidence="2 3">
    <name type="scientific">Chitinophaga hostae</name>
    <dbReference type="NCBI Taxonomy" id="2831022"/>
    <lineage>
        <taxon>Bacteria</taxon>
        <taxon>Pseudomonadati</taxon>
        <taxon>Bacteroidota</taxon>
        <taxon>Chitinophagia</taxon>
        <taxon>Chitinophagales</taxon>
        <taxon>Chitinophagaceae</taxon>
        <taxon>Chitinophaga</taxon>
    </lineage>
</organism>
<keyword evidence="3" id="KW-1185">Reference proteome</keyword>
<reference evidence="2 3" key="1">
    <citation type="submission" date="2021-04" db="EMBL/GenBank/DDBJ databases">
        <title>Chitinophaga sp. nov., isolated from the rhizosphere soil.</title>
        <authorList>
            <person name="He S."/>
        </authorList>
    </citation>
    <scope>NUCLEOTIDE SEQUENCE [LARGE SCALE GENOMIC DNA]</scope>
    <source>
        <strain evidence="2 3">2R12</strain>
    </source>
</reference>
<keyword evidence="1" id="KW-0472">Membrane</keyword>
<accession>A0ABS5IWQ5</accession>
<dbReference type="RefSeq" id="WP_211972458.1">
    <property type="nucleotide sequence ID" value="NZ_JAGTXB010000003.1"/>
</dbReference>
<gene>
    <name evidence="2" type="ORF">KE626_08585</name>
</gene>
<comment type="caution">
    <text evidence="2">The sequence shown here is derived from an EMBL/GenBank/DDBJ whole genome shotgun (WGS) entry which is preliminary data.</text>
</comment>
<keyword evidence="1" id="KW-0812">Transmembrane</keyword>
<keyword evidence="1" id="KW-1133">Transmembrane helix</keyword>
<protein>
    <recommendedName>
        <fullName evidence="4">MJ0042 family finger-like domain-containing protein</fullName>
    </recommendedName>
</protein>
<proteinExistence type="predicted"/>